<keyword evidence="2" id="KW-1185">Reference proteome</keyword>
<dbReference type="SMR" id="A2EVM1"/>
<dbReference type="EMBL" id="DS113509">
    <property type="protein sequence ID" value="EAY03300.1"/>
    <property type="molecule type" value="Genomic_DNA"/>
</dbReference>
<dbReference type="RefSeq" id="XP_001315523.1">
    <property type="nucleotide sequence ID" value="XM_001315488.1"/>
</dbReference>
<gene>
    <name evidence="1" type="ORF">TVAG_193700</name>
</gene>
<sequence>MSNNTNHRKFDPNYALIKDMVSDPYYPNVQVDKVKTIIETFIKFLEEGITDLDAIQDKLDQLCHSINDLMDEFYENDSEIETIARESIASTIDYILEWFNINIDLETALAER</sequence>
<name>A2EVM1_TRIV3</name>
<evidence type="ECO:0000313" key="1">
    <source>
        <dbReference type="EMBL" id="EAY03300.1"/>
    </source>
</evidence>
<proteinExistence type="predicted"/>
<dbReference type="VEuPathDB" id="TrichDB:TVAGG3_0358040"/>
<accession>A2EVM1</accession>
<protein>
    <submittedName>
        <fullName evidence="1">Uncharacterized protein</fullName>
    </submittedName>
</protein>
<organism evidence="1 2">
    <name type="scientific">Trichomonas vaginalis (strain ATCC PRA-98 / G3)</name>
    <dbReference type="NCBI Taxonomy" id="412133"/>
    <lineage>
        <taxon>Eukaryota</taxon>
        <taxon>Metamonada</taxon>
        <taxon>Parabasalia</taxon>
        <taxon>Trichomonadida</taxon>
        <taxon>Trichomonadidae</taxon>
        <taxon>Trichomonas</taxon>
    </lineage>
</organism>
<dbReference type="VEuPathDB" id="TrichDB:TVAG_193700"/>
<dbReference type="InterPro" id="IPR043767">
    <property type="entry name" value="DUF5713"/>
</dbReference>
<dbReference type="KEGG" id="tva:4761143"/>
<dbReference type="InParanoid" id="A2EVM1"/>
<reference evidence="1" key="1">
    <citation type="submission" date="2006-10" db="EMBL/GenBank/DDBJ databases">
        <authorList>
            <person name="Amadeo P."/>
            <person name="Zhao Q."/>
            <person name="Wortman J."/>
            <person name="Fraser-Liggett C."/>
            <person name="Carlton J."/>
        </authorList>
    </citation>
    <scope>NUCLEOTIDE SEQUENCE</scope>
    <source>
        <strain evidence="1">G3</strain>
    </source>
</reference>
<dbReference type="Proteomes" id="UP000001542">
    <property type="component" value="Unassembled WGS sequence"/>
</dbReference>
<dbReference type="AlphaFoldDB" id="A2EVM1"/>
<reference evidence="1" key="2">
    <citation type="journal article" date="2007" name="Science">
        <title>Draft genome sequence of the sexually transmitted pathogen Trichomonas vaginalis.</title>
        <authorList>
            <person name="Carlton J.M."/>
            <person name="Hirt R.P."/>
            <person name="Silva J.C."/>
            <person name="Delcher A.L."/>
            <person name="Schatz M."/>
            <person name="Zhao Q."/>
            <person name="Wortman J.R."/>
            <person name="Bidwell S.L."/>
            <person name="Alsmark U.C.M."/>
            <person name="Besteiro S."/>
            <person name="Sicheritz-Ponten T."/>
            <person name="Noel C.J."/>
            <person name="Dacks J.B."/>
            <person name="Foster P.G."/>
            <person name="Simillion C."/>
            <person name="Van de Peer Y."/>
            <person name="Miranda-Saavedra D."/>
            <person name="Barton G.J."/>
            <person name="Westrop G.D."/>
            <person name="Mueller S."/>
            <person name="Dessi D."/>
            <person name="Fiori P.L."/>
            <person name="Ren Q."/>
            <person name="Paulsen I."/>
            <person name="Zhang H."/>
            <person name="Bastida-Corcuera F.D."/>
            <person name="Simoes-Barbosa A."/>
            <person name="Brown M.T."/>
            <person name="Hayes R.D."/>
            <person name="Mukherjee M."/>
            <person name="Okumura C.Y."/>
            <person name="Schneider R."/>
            <person name="Smith A.J."/>
            <person name="Vanacova S."/>
            <person name="Villalvazo M."/>
            <person name="Haas B.J."/>
            <person name="Pertea M."/>
            <person name="Feldblyum T.V."/>
            <person name="Utterback T.R."/>
            <person name="Shu C.L."/>
            <person name="Osoegawa K."/>
            <person name="de Jong P.J."/>
            <person name="Hrdy I."/>
            <person name="Horvathova L."/>
            <person name="Zubacova Z."/>
            <person name="Dolezal P."/>
            <person name="Malik S.B."/>
            <person name="Logsdon J.M. Jr."/>
            <person name="Henze K."/>
            <person name="Gupta A."/>
            <person name="Wang C.C."/>
            <person name="Dunne R.L."/>
            <person name="Upcroft J.A."/>
            <person name="Upcroft P."/>
            <person name="White O."/>
            <person name="Salzberg S.L."/>
            <person name="Tang P."/>
            <person name="Chiu C.-H."/>
            <person name="Lee Y.-S."/>
            <person name="Embley T.M."/>
            <person name="Coombs G.H."/>
            <person name="Mottram J.C."/>
            <person name="Tachezy J."/>
            <person name="Fraser-Liggett C.M."/>
            <person name="Johnson P.J."/>
        </authorList>
    </citation>
    <scope>NUCLEOTIDE SEQUENCE [LARGE SCALE GENOMIC DNA]</scope>
    <source>
        <strain evidence="1">G3</strain>
    </source>
</reference>
<evidence type="ECO:0000313" key="2">
    <source>
        <dbReference type="Proteomes" id="UP000001542"/>
    </source>
</evidence>
<dbReference type="Pfam" id="PF18977">
    <property type="entry name" value="DUF5713"/>
    <property type="match status" value="1"/>
</dbReference>